<name>A0A024LSX2_9HYPH</name>
<protein>
    <submittedName>
        <fullName evidence="2">Addiction module toxin, RelE/StbE family</fullName>
    </submittedName>
</protein>
<dbReference type="AlphaFoldDB" id="A0A024LSX2"/>
<evidence type="ECO:0000313" key="2">
    <source>
        <dbReference type="EMBL" id="CDP80303.1"/>
    </source>
</evidence>
<dbReference type="InterPro" id="IPR035093">
    <property type="entry name" value="RelE/ParE_toxin_dom_sf"/>
</dbReference>
<dbReference type="NCBIfam" id="TIGR02385">
    <property type="entry name" value="RelE_StbE"/>
    <property type="match status" value="1"/>
</dbReference>
<dbReference type="EMBL" id="HG977196">
    <property type="protein sequence ID" value="CDP80303.1"/>
    <property type="molecule type" value="Genomic_DNA"/>
</dbReference>
<evidence type="ECO:0000256" key="1">
    <source>
        <dbReference type="ARBA" id="ARBA00022649"/>
    </source>
</evidence>
<dbReference type="Pfam" id="PF15738">
    <property type="entry name" value="YafQ_toxin"/>
    <property type="match status" value="1"/>
</dbReference>
<dbReference type="Gene3D" id="3.30.2310.20">
    <property type="entry name" value="RelE-like"/>
    <property type="match status" value="1"/>
</dbReference>
<reference evidence="2" key="1">
    <citation type="submission" date="2013-11" db="EMBL/GenBank/DDBJ databases">
        <authorList>
            <person name="GENOMES U."/>
        </authorList>
    </citation>
    <scope>NUCLEOTIDE SEQUENCE</scope>
    <source>
        <strain evidence="2">MVT06</strain>
    </source>
</reference>
<keyword evidence="1" id="KW-1277">Toxin-antitoxin system</keyword>
<organism evidence="2">
    <name type="scientific">Bartonella schoenbuchensis</name>
    <dbReference type="NCBI Taxonomy" id="165694"/>
    <lineage>
        <taxon>Bacteria</taxon>
        <taxon>Pseudomonadati</taxon>
        <taxon>Pseudomonadota</taxon>
        <taxon>Alphaproteobacteria</taxon>
        <taxon>Hyphomicrobiales</taxon>
        <taxon>Bartonellaceae</taxon>
        <taxon>Bartonella</taxon>
    </lineage>
</organism>
<proteinExistence type="predicted"/>
<dbReference type="SUPFAM" id="SSF143011">
    <property type="entry name" value="RelE-like"/>
    <property type="match status" value="1"/>
</dbReference>
<sequence>MRMIERTTVFKRDFRHEMKGRHRHLLESDLRKIIEALANDKPLEPRHRDHALTGN</sequence>
<dbReference type="InterPro" id="IPR004386">
    <property type="entry name" value="Toxin_YafQ-like"/>
</dbReference>
<reference evidence="2" key="2">
    <citation type="submission" date="2014-05" db="EMBL/GenBank/DDBJ databases">
        <title>Genome sequencing of Bartonella spp. isolated from human blood.</title>
        <authorList>
            <person name="Raoult D."/>
        </authorList>
    </citation>
    <scope>NUCLEOTIDE SEQUENCE</scope>
    <source>
        <strain evidence="2">MVT06</strain>
    </source>
</reference>
<dbReference type="InterPro" id="IPR007712">
    <property type="entry name" value="RelE/ParE_toxin"/>
</dbReference>
<gene>
    <name evidence="2" type="ORF">BN1046_01230</name>
</gene>
<accession>A0A024LSX2</accession>